<proteinExistence type="predicted"/>
<protein>
    <recommendedName>
        <fullName evidence="4">Protein kinase domain-containing protein</fullName>
    </recommendedName>
</protein>
<evidence type="ECO:0000313" key="3">
    <source>
        <dbReference type="Proteomes" id="UP000094444"/>
    </source>
</evidence>
<evidence type="ECO:0008006" key="4">
    <source>
        <dbReference type="Google" id="ProtNLM"/>
    </source>
</evidence>
<comment type="caution">
    <text evidence="2">The sequence shown here is derived from an EMBL/GenBank/DDBJ whole genome shotgun (WGS) entry which is preliminary data.</text>
</comment>
<dbReference type="EMBL" id="MAVT02000769">
    <property type="protein sequence ID" value="POS73592.1"/>
    <property type="molecule type" value="Genomic_DNA"/>
</dbReference>
<evidence type="ECO:0000313" key="2">
    <source>
        <dbReference type="EMBL" id="POS73592.1"/>
    </source>
</evidence>
<feature type="region of interest" description="Disordered" evidence="1">
    <location>
        <begin position="227"/>
        <end position="248"/>
    </location>
</feature>
<accession>A0A2P5HTJ6</accession>
<keyword evidence="3" id="KW-1185">Reference proteome</keyword>
<reference evidence="2" key="1">
    <citation type="submission" date="2017-09" db="EMBL/GenBank/DDBJ databases">
        <title>Polyketide synthases of a Diaporthe helianthi virulent isolate.</title>
        <authorList>
            <person name="Baroncelli R."/>
        </authorList>
    </citation>
    <scope>NUCLEOTIDE SEQUENCE [LARGE SCALE GENOMIC DNA]</scope>
    <source>
        <strain evidence="2">7/96</strain>
    </source>
</reference>
<organism evidence="2 3">
    <name type="scientific">Diaporthe helianthi</name>
    <dbReference type="NCBI Taxonomy" id="158607"/>
    <lineage>
        <taxon>Eukaryota</taxon>
        <taxon>Fungi</taxon>
        <taxon>Dikarya</taxon>
        <taxon>Ascomycota</taxon>
        <taxon>Pezizomycotina</taxon>
        <taxon>Sordariomycetes</taxon>
        <taxon>Sordariomycetidae</taxon>
        <taxon>Diaporthales</taxon>
        <taxon>Diaporthaceae</taxon>
        <taxon>Diaporthe</taxon>
    </lineage>
</organism>
<dbReference type="InParanoid" id="A0A2P5HTJ6"/>
<gene>
    <name evidence="2" type="ORF">DHEL01_v208010</name>
</gene>
<name>A0A2P5HTJ6_DIAHE</name>
<sequence>MAACDQKKKYVFDDDKRPTLPYVAGACFKIQRHEPLTPFDGGTSYENPEVSSLSDPVLPTEILRPSEILEPRDNLTPWVLFPSRNTNPCKIAPRTITERYLRHRPRKTIPHHKDRTTRRLDIVRQIRVRDGANSQVVQCRVDGIQGPLVAKIFDPLYSSDDVELDEGQSPVGLTESEWSCEAAAYTKIKEQGLDGRYTPRFEGCWSFDIPYELELVSNSAVTHISTANTTTGGRQSGSSGGKRHGESSDQLVCHTIKVTRNVRLLLIEYIPGDSILHLLKSGNYKKIPVQVRMDLVAQVAEAESALWHIRSSEEGARNGQKQQEQRDQGVQEWRAVLIDFGNSVVLDLPNAKSNIEGRLPPLGKLPPNPMTRCRGLWPLEDLCLDNNTNWIDKQYDKFEPRRKWMEARWESRKDDGWRGSTA</sequence>
<dbReference type="AlphaFoldDB" id="A0A2P5HTJ6"/>
<dbReference type="Proteomes" id="UP000094444">
    <property type="component" value="Unassembled WGS sequence"/>
</dbReference>
<dbReference type="OrthoDB" id="4267316at2759"/>
<evidence type="ECO:0000256" key="1">
    <source>
        <dbReference type="SAM" id="MobiDB-lite"/>
    </source>
</evidence>